<dbReference type="PROSITE" id="PS51202">
    <property type="entry name" value="RCK_C"/>
    <property type="match status" value="2"/>
</dbReference>
<feature type="domain" description="RCK C-terminal" evidence="8">
    <location>
        <begin position="294"/>
        <end position="378"/>
    </location>
</feature>
<dbReference type="InterPro" id="IPR006037">
    <property type="entry name" value="RCK_C"/>
</dbReference>
<gene>
    <name evidence="9" type="ordered locus">Deipe_0520</name>
</gene>
<keyword evidence="5 7" id="KW-1133">Transmembrane helix</keyword>
<dbReference type="AlphaFoldDB" id="K9ZZF3"/>
<evidence type="ECO:0000256" key="5">
    <source>
        <dbReference type="ARBA" id="ARBA00022989"/>
    </source>
</evidence>
<keyword evidence="3 7" id="KW-0812">Transmembrane</keyword>
<dbReference type="Gene3D" id="3.30.70.1450">
    <property type="entry name" value="Regulator of K+ conductance, C-terminal domain"/>
    <property type="match status" value="2"/>
</dbReference>
<evidence type="ECO:0000313" key="10">
    <source>
        <dbReference type="Proteomes" id="UP000010467"/>
    </source>
</evidence>
<evidence type="ECO:0000256" key="7">
    <source>
        <dbReference type="SAM" id="Phobius"/>
    </source>
</evidence>
<dbReference type="STRING" id="937777.Deipe_0520"/>
<dbReference type="SUPFAM" id="SSF116726">
    <property type="entry name" value="TrkA C-terminal domain-like"/>
    <property type="match status" value="2"/>
</dbReference>
<dbReference type="InterPro" id="IPR051679">
    <property type="entry name" value="DASS-Related_Transporters"/>
</dbReference>
<keyword evidence="6 7" id="KW-0472">Membrane</keyword>
<accession>K9ZZF3</accession>
<keyword evidence="4" id="KW-0677">Repeat</keyword>
<evidence type="ECO:0000256" key="1">
    <source>
        <dbReference type="ARBA" id="ARBA00004141"/>
    </source>
</evidence>
<proteinExistence type="predicted"/>
<dbReference type="eggNOG" id="COG0471">
    <property type="taxonomic scope" value="Bacteria"/>
</dbReference>
<feature type="transmembrane region" description="Helical" evidence="7">
    <location>
        <begin position="134"/>
        <end position="156"/>
    </location>
</feature>
<comment type="subcellular location">
    <subcellularLocation>
        <location evidence="1">Membrane</location>
        <topology evidence="1">Multi-pass membrane protein</topology>
    </subcellularLocation>
</comment>
<sequence length="583" mass="62296">MTVVLILFVLALFLFATELLPVDVTALLLLAALMISGEITPQQAFAGFGNDTILTLASLFILTRALLRTGVIEAIGQALSRRASNAWGTVRLMLATVAGVSAFTSNTATTAVFLPVMLGLARRAKLPPGRIMMPLAFASILGGTVTVIGTSTNLVVSGILPRYDLPPLGFFELAWVGLPITVLGMLYLFLVAPRLLPANQDAVADRYGLRAYMAELTVNAESPLIGRSLRETGFGRDYGLTVVAVRRGEQTINAPGADFTLAAGDHVVVEGPTERLLAAKSRMGVHVKQEDRLNESLQGADLNEMGLAEALVMPQSPLLGRSLRGSRFRERYGLSVLGLHRRARASDALASTRLQVGDVLLVQGPRDRLNALEGHLTVLADVSEQQRDTKRAPIAVIVFVSAILLSLFTPLPLAVAVVSAVTVLFALRVIAPQEGYNSIEWSVLVLIASMLAFATAFEESGAAKMIAQYVASVTEPLGPYGLLAAFFVLTVLLTQPMSNQAAALVMLPIAIAVAQQLGYSPRPFAIGIAIAASNSFITPLEPASLLVFGPGRYKFLDFVRVGSGLTLLTFVVAMLIIPWRWPF</sequence>
<evidence type="ECO:0000256" key="2">
    <source>
        <dbReference type="ARBA" id="ARBA00022448"/>
    </source>
</evidence>
<dbReference type="GO" id="GO:0006813">
    <property type="term" value="P:potassium ion transport"/>
    <property type="evidence" value="ECO:0007669"/>
    <property type="project" value="InterPro"/>
</dbReference>
<reference evidence="10" key="1">
    <citation type="submission" date="2012-03" db="EMBL/GenBank/DDBJ databases">
        <title>Complete sequence of chromosome of Deinococcus peraridilitoris DSM 19664.</title>
        <authorList>
            <person name="Lucas S."/>
            <person name="Copeland A."/>
            <person name="Lapidus A."/>
            <person name="Glavina del Rio T."/>
            <person name="Dalin E."/>
            <person name="Tice H."/>
            <person name="Bruce D."/>
            <person name="Goodwin L."/>
            <person name="Pitluck S."/>
            <person name="Peters L."/>
            <person name="Mikhailova N."/>
            <person name="Lu M."/>
            <person name="Kyrpides N."/>
            <person name="Mavromatis K."/>
            <person name="Ivanova N."/>
            <person name="Brettin T."/>
            <person name="Detter J.C."/>
            <person name="Han C."/>
            <person name="Larimer F."/>
            <person name="Land M."/>
            <person name="Hauser L."/>
            <person name="Markowitz V."/>
            <person name="Cheng J.-F."/>
            <person name="Hugenholtz P."/>
            <person name="Woyke T."/>
            <person name="Wu D."/>
            <person name="Pukall R."/>
            <person name="Steenblock K."/>
            <person name="Brambilla E."/>
            <person name="Klenk H.-P."/>
            <person name="Eisen J.A."/>
        </authorList>
    </citation>
    <scope>NUCLEOTIDE SEQUENCE [LARGE SCALE GENOMIC DNA]</scope>
    <source>
        <strain evidence="10">DSM 19664 / LMG 22246 / CIP 109416 / KR-200</strain>
    </source>
</reference>
<dbReference type="PANTHER" id="PTHR43652:SF2">
    <property type="entry name" value="BASIC AMINO ACID ANTIPORTER YFCC-RELATED"/>
    <property type="match status" value="1"/>
</dbReference>
<feature type="transmembrane region" description="Helical" evidence="7">
    <location>
        <begin position="477"/>
        <end position="494"/>
    </location>
</feature>
<feature type="transmembrane region" description="Helical" evidence="7">
    <location>
        <begin position="394"/>
        <end position="427"/>
    </location>
</feature>
<feature type="transmembrane region" description="Helical" evidence="7">
    <location>
        <begin position="168"/>
        <end position="190"/>
    </location>
</feature>
<dbReference type="InterPro" id="IPR036721">
    <property type="entry name" value="RCK_C_sf"/>
</dbReference>
<dbReference type="Pfam" id="PF02080">
    <property type="entry name" value="TrkA_C"/>
    <property type="match status" value="2"/>
</dbReference>
<dbReference type="KEGG" id="dpd:Deipe_0520"/>
<keyword evidence="2" id="KW-0813">Transport</keyword>
<evidence type="ECO:0000256" key="4">
    <source>
        <dbReference type="ARBA" id="ARBA00022737"/>
    </source>
</evidence>
<feature type="transmembrane region" description="Helical" evidence="7">
    <location>
        <begin position="524"/>
        <end position="549"/>
    </location>
</feature>
<keyword evidence="10" id="KW-1185">Reference proteome</keyword>
<dbReference type="Proteomes" id="UP000010467">
    <property type="component" value="Chromosome"/>
</dbReference>
<name>K9ZZF3_DEIPD</name>
<evidence type="ECO:0000313" key="9">
    <source>
        <dbReference type="EMBL" id="AFZ66115.1"/>
    </source>
</evidence>
<organism evidence="9 10">
    <name type="scientific">Deinococcus peraridilitoris (strain DSM 19664 / LMG 22246 / CIP 109416 / KR-200)</name>
    <dbReference type="NCBI Taxonomy" id="937777"/>
    <lineage>
        <taxon>Bacteria</taxon>
        <taxon>Thermotogati</taxon>
        <taxon>Deinococcota</taxon>
        <taxon>Deinococci</taxon>
        <taxon>Deinococcales</taxon>
        <taxon>Deinococcaceae</taxon>
        <taxon>Deinococcus</taxon>
    </lineage>
</organism>
<dbReference type="GO" id="GO:0008324">
    <property type="term" value="F:monoatomic cation transmembrane transporter activity"/>
    <property type="evidence" value="ECO:0007669"/>
    <property type="project" value="InterPro"/>
</dbReference>
<feature type="transmembrane region" description="Helical" evidence="7">
    <location>
        <begin position="88"/>
        <end position="114"/>
    </location>
</feature>
<dbReference type="EMBL" id="CP003382">
    <property type="protein sequence ID" value="AFZ66115.1"/>
    <property type="molecule type" value="Genomic_DNA"/>
</dbReference>
<dbReference type="HOGENOM" id="CLU_005170_6_1_0"/>
<evidence type="ECO:0000256" key="3">
    <source>
        <dbReference type="ARBA" id="ARBA00022692"/>
    </source>
</evidence>
<dbReference type="eggNOG" id="COG0490">
    <property type="taxonomic scope" value="Bacteria"/>
</dbReference>
<dbReference type="InterPro" id="IPR004680">
    <property type="entry name" value="Cit_transptr-like_dom"/>
</dbReference>
<dbReference type="Pfam" id="PF03600">
    <property type="entry name" value="CitMHS"/>
    <property type="match status" value="1"/>
</dbReference>
<evidence type="ECO:0000259" key="8">
    <source>
        <dbReference type="PROSITE" id="PS51202"/>
    </source>
</evidence>
<dbReference type="GO" id="GO:0005886">
    <property type="term" value="C:plasma membrane"/>
    <property type="evidence" value="ECO:0007669"/>
    <property type="project" value="TreeGrafter"/>
</dbReference>
<dbReference type="PANTHER" id="PTHR43652">
    <property type="entry name" value="BASIC AMINO ACID ANTIPORTER YFCC-RELATED"/>
    <property type="match status" value="1"/>
</dbReference>
<feature type="domain" description="RCK C-terminal" evidence="8">
    <location>
        <begin position="201"/>
        <end position="285"/>
    </location>
</feature>
<dbReference type="PATRIC" id="fig|937777.3.peg.523"/>
<feature type="transmembrane region" description="Helical" evidence="7">
    <location>
        <begin position="561"/>
        <end position="581"/>
    </location>
</feature>
<protein>
    <submittedName>
        <fullName evidence="9">Di-/tricarboxylate transporter</fullName>
    </submittedName>
</protein>
<dbReference type="CDD" id="cd01115">
    <property type="entry name" value="SLC13_permease"/>
    <property type="match status" value="1"/>
</dbReference>
<dbReference type="RefSeq" id="WP_015234425.1">
    <property type="nucleotide sequence ID" value="NC_019793.1"/>
</dbReference>
<feature type="transmembrane region" description="Helical" evidence="7">
    <location>
        <begin position="439"/>
        <end position="457"/>
    </location>
</feature>
<evidence type="ECO:0000256" key="6">
    <source>
        <dbReference type="ARBA" id="ARBA00023136"/>
    </source>
</evidence>